<reference evidence="1" key="1">
    <citation type="journal article" date="2016" name="Gigascience">
        <title>De novo construction of an expanded transcriptome assembly for the western tarnished plant bug, Lygus hesperus.</title>
        <authorList>
            <person name="Tassone E.E."/>
            <person name="Geib S.M."/>
            <person name="Hall B."/>
            <person name="Fabrick J.A."/>
            <person name="Brent C.S."/>
            <person name="Hull J.J."/>
        </authorList>
    </citation>
    <scope>NUCLEOTIDE SEQUENCE</scope>
</reference>
<accession>A0A146LMR9</accession>
<gene>
    <name evidence="1" type="ORF">g.26778</name>
</gene>
<name>A0A146LMR9_LYGHE</name>
<proteinExistence type="predicted"/>
<dbReference type="AlphaFoldDB" id="A0A146LMR9"/>
<protein>
    <submittedName>
        <fullName evidence="1">Uncharacterized protein</fullName>
    </submittedName>
</protein>
<sequence length="441" mass="49833">MSHPSTPIWLVRLIQEVYSTVRLPMLRLFELDTSVQRTLRRLALATIPQLYRRRLNVVPPAQFYNSHTHTLCVLVTEDGSERSALVSNFGFTIVPESLCTSDGPMVLRHAIIDDRRAQYTPTRTLLRVLRTWERRAMFTLRAVRVAPMLGAGTSNSSRLCQYHSPCGNSHSCCPVVQATIPHYPNVVRIVGTSPQPATPSWYSACGDMEVRQPRSFSTVNCGTGFDTTISRSAVSLRFTHNPAALYNFKDPLPHASRRIDNVAISYNAKWLCEFVVGNHSIDFTTMSRQLYTHTLAAALRTTFLHTCMTALRSTDIAVRNGVIDSILPSLQHFLHIHRASSTDAGVLFVMVELLANPLVVSVHEMFVEQRRIHQLLIQLRRTNLYTCGTVIYMLANTILRRIRCEFRSRQLLRFFITQAPSVLLSKLSSLELALKLLSRTG</sequence>
<dbReference type="EMBL" id="GDHC01010533">
    <property type="protein sequence ID" value="JAQ08096.1"/>
    <property type="molecule type" value="Transcribed_RNA"/>
</dbReference>
<organism evidence="1">
    <name type="scientific">Lygus hesperus</name>
    <name type="common">Western plant bug</name>
    <dbReference type="NCBI Taxonomy" id="30085"/>
    <lineage>
        <taxon>Eukaryota</taxon>
        <taxon>Metazoa</taxon>
        <taxon>Ecdysozoa</taxon>
        <taxon>Arthropoda</taxon>
        <taxon>Hexapoda</taxon>
        <taxon>Insecta</taxon>
        <taxon>Pterygota</taxon>
        <taxon>Neoptera</taxon>
        <taxon>Paraneoptera</taxon>
        <taxon>Hemiptera</taxon>
        <taxon>Heteroptera</taxon>
        <taxon>Panheteroptera</taxon>
        <taxon>Cimicomorpha</taxon>
        <taxon>Miridae</taxon>
        <taxon>Mirini</taxon>
        <taxon>Lygus</taxon>
    </lineage>
</organism>
<evidence type="ECO:0000313" key="1">
    <source>
        <dbReference type="EMBL" id="JAQ08096.1"/>
    </source>
</evidence>